<keyword evidence="2" id="KW-1185">Reference proteome</keyword>
<sequence>MALIDLSRTCEEYGKTIITTAALFVAFHAPSWIRAWYRSRFERAFPVVDIGIPAFTARILRDANIESHLHDPTLMPKNANFEKHKYITCYDPATGYHIETIQLPTAEELSASIERANSAFPAYKSTKFAQRRRFLRTLKAWFLANLEDIVRVGVRDTGKTEVDAIFGEVLTTCSKIDYLLRHGEAALAPETRSTNLLLAHKVSKIYYEPLGAVCAIVSWNYPIHNALSPILAALFAGNTVVLKCSEQVLWSSRWVIDAVRACLKACDMDSEAVQVRTIALSEPVIGSEAVGRKVAMAAAENMIPTCIELGGKDCAVILPSADLKSIASTLMRAAFQANGQNCIGIERFLVHRSRYQEFLDIMTPRVQKLRCGPVLSSPAMSNDKIVETVDCGAMISSRLLSQLGDVLEKAEKQGARIVVGGKRHRHPDWPEGHYFQPTLVADVKPEMDVAKHELFAPVMNVIPYDTVEQAVAIANSTRYGLGSAVFGNDKAECRSVAKRLDVGMVAINDFGVFYLNQSMPFGGVKASGHGRFGGPEGLRGLCSIKAVTEDRFFKWIRTSIPVPADYPLPPRATSWGFLKGLVGLAYGDGVWTRAKGMVRLAKAGLGL</sequence>
<proteinExistence type="predicted"/>
<dbReference type="Proteomes" id="UP001230649">
    <property type="component" value="Unassembled WGS sequence"/>
</dbReference>
<evidence type="ECO:0000313" key="1">
    <source>
        <dbReference type="EMBL" id="KAJ9110779.1"/>
    </source>
</evidence>
<gene>
    <name evidence="1" type="ORF">QFC20_002820</name>
</gene>
<dbReference type="EMBL" id="JASBWS010000022">
    <property type="protein sequence ID" value="KAJ9110779.1"/>
    <property type="molecule type" value="Genomic_DNA"/>
</dbReference>
<accession>A0ACC2WHU1</accession>
<protein>
    <submittedName>
        <fullName evidence="1">Uncharacterized protein</fullName>
    </submittedName>
</protein>
<comment type="caution">
    <text evidence="1">The sequence shown here is derived from an EMBL/GenBank/DDBJ whole genome shotgun (WGS) entry which is preliminary data.</text>
</comment>
<reference evidence="1" key="1">
    <citation type="submission" date="2023-04" db="EMBL/GenBank/DDBJ databases">
        <title>Draft Genome sequencing of Naganishia species isolated from polar environments using Oxford Nanopore Technology.</title>
        <authorList>
            <person name="Leo P."/>
            <person name="Venkateswaran K."/>
        </authorList>
    </citation>
    <scope>NUCLEOTIDE SEQUENCE</scope>
    <source>
        <strain evidence="1">MNA-CCFEE 5262</strain>
    </source>
</reference>
<evidence type="ECO:0000313" key="2">
    <source>
        <dbReference type="Proteomes" id="UP001230649"/>
    </source>
</evidence>
<organism evidence="1 2">
    <name type="scientific">Naganishia adeliensis</name>
    <dbReference type="NCBI Taxonomy" id="92952"/>
    <lineage>
        <taxon>Eukaryota</taxon>
        <taxon>Fungi</taxon>
        <taxon>Dikarya</taxon>
        <taxon>Basidiomycota</taxon>
        <taxon>Agaricomycotina</taxon>
        <taxon>Tremellomycetes</taxon>
        <taxon>Filobasidiales</taxon>
        <taxon>Filobasidiaceae</taxon>
        <taxon>Naganishia</taxon>
    </lineage>
</organism>
<name>A0ACC2WHU1_9TREE</name>